<dbReference type="CDD" id="cd00796">
    <property type="entry name" value="INT_Rci_Hp1_C"/>
    <property type="match status" value="1"/>
</dbReference>
<feature type="region of interest" description="Disordered" evidence="6">
    <location>
        <begin position="342"/>
        <end position="363"/>
    </location>
</feature>
<dbReference type="Gene3D" id="1.10.150.130">
    <property type="match status" value="1"/>
</dbReference>
<dbReference type="InterPro" id="IPR010998">
    <property type="entry name" value="Integrase_recombinase_N"/>
</dbReference>
<comment type="similarity">
    <text evidence="1">Belongs to the 'phage' integrase family.</text>
</comment>
<dbReference type="GO" id="GO:0006310">
    <property type="term" value="P:DNA recombination"/>
    <property type="evidence" value="ECO:0007669"/>
    <property type="project" value="UniProtKB-KW"/>
</dbReference>
<dbReference type="EMBL" id="FUYM01000001">
    <property type="protein sequence ID" value="SKB31391.1"/>
    <property type="molecule type" value="Genomic_DNA"/>
</dbReference>
<dbReference type="SUPFAM" id="SSF56349">
    <property type="entry name" value="DNA breaking-rejoining enzymes"/>
    <property type="match status" value="1"/>
</dbReference>
<reference evidence="10" key="1">
    <citation type="submission" date="2017-02" db="EMBL/GenBank/DDBJ databases">
        <authorList>
            <person name="Varghese N."/>
            <person name="Submissions S."/>
        </authorList>
    </citation>
    <scope>NUCLEOTIDE SEQUENCE [LARGE SCALE GENOMIC DNA]</scope>
    <source>
        <strain evidence="10">UM2</strain>
    </source>
</reference>
<accession>A0A1T5A8Q9</accession>
<feature type="domain" description="Core-binding (CB)" evidence="8">
    <location>
        <begin position="66"/>
        <end position="145"/>
    </location>
</feature>
<evidence type="ECO:0000259" key="7">
    <source>
        <dbReference type="PROSITE" id="PS51898"/>
    </source>
</evidence>
<keyword evidence="10" id="KW-1185">Reference proteome</keyword>
<name>A0A1T5A8Q9_9SPHN</name>
<dbReference type="PANTHER" id="PTHR30349">
    <property type="entry name" value="PHAGE INTEGRASE-RELATED"/>
    <property type="match status" value="1"/>
</dbReference>
<dbReference type="PANTHER" id="PTHR30349:SF64">
    <property type="entry name" value="PROPHAGE INTEGRASE INTD-RELATED"/>
    <property type="match status" value="1"/>
</dbReference>
<dbReference type="InterPro" id="IPR050090">
    <property type="entry name" value="Tyrosine_recombinase_XerCD"/>
</dbReference>
<dbReference type="Gene3D" id="1.10.443.10">
    <property type="entry name" value="Intergrase catalytic core"/>
    <property type="match status" value="1"/>
</dbReference>
<evidence type="ECO:0000313" key="10">
    <source>
        <dbReference type="Proteomes" id="UP000189818"/>
    </source>
</evidence>
<evidence type="ECO:0000313" key="9">
    <source>
        <dbReference type="EMBL" id="SKB31391.1"/>
    </source>
</evidence>
<evidence type="ECO:0000256" key="1">
    <source>
        <dbReference type="ARBA" id="ARBA00008857"/>
    </source>
</evidence>
<sequence>MDKGKGKRGGEPENLYQRENGIWYGRITVDGRDLRKSLKTRNRKEAERRREAWLKENSPYKGTVRHTFQEASVLWLEAGEWKPKTLEGYAKLLKGVEAHFGAMFWDQVNKAELQRFIAARRLAGSGTATINRYLTVISGIADHVRELPGWPDLNPVKLLPVKPRKEKRHPYIRPPASHIEAYFARMRGTFGDLCRFALETGARKDEITTLKRHDADGGKAQLWRTKSHFRVISLSPVARAIVERQPAGRSDYLFETSNGDRYKRVTEMWREVVNRAQMMAQREGRALVPMRFHDLRHEHAIRYLENGGNIYTLKERLGHSTIRQTEEYLRYLTPEQAAIARGQSGTNHGTHATVSVDGERELV</sequence>
<evidence type="ECO:0000256" key="3">
    <source>
        <dbReference type="ARBA" id="ARBA00023125"/>
    </source>
</evidence>
<keyword evidence="3 5" id="KW-0238">DNA-binding</keyword>
<protein>
    <submittedName>
        <fullName evidence="9">Site-specific recombinase XerD</fullName>
    </submittedName>
</protein>
<gene>
    <name evidence="9" type="ORF">SAMN06295920_101719</name>
</gene>
<dbReference type="RefSeq" id="WP_079646635.1">
    <property type="nucleotide sequence ID" value="NZ_FUYM01000001.1"/>
</dbReference>
<organism evidence="9 10">
    <name type="scientific">Rhizorhabdus histidinilytica</name>
    <dbReference type="NCBI Taxonomy" id="439228"/>
    <lineage>
        <taxon>Bacteria</taxon>
        <taxon>Pseudomonadati</taxon>
        <taxon>Pseudomonadota</taxon>
        <taxon>Alphaproteobacteria</taxon>
        <taxon>Sphingomonadales</taxon>
        <taxon>Sphingomonadaceae</taxon>
        <taxon>Rhizorhabdus</taxon>
    </lineage>
</organism>
<dbReference type="PROSITE" id="PS51900">
    <property type="entry name" value="CB"/>
    <property type="match status" value="1"/>
</dbReference>
<dbReference type="GO" id="GO:0003677">
    <property type="term" value="F:DNA binding"/>
    <property type="evidence" value="ECO:0007669"/>
    <property type="project" value="UniProtKB-UniRule"/>
</dbReference>
<dbReference type="AlphaFoldDB" id="A0A1T5A8Q9"/>
<evidence type="ECO:0000256" key="5">
    <source>
        <dbReference type="PROSITE-ProRule" id="PRU01248"/>
    </source>
</evidence>
<dbReference type="PROSITE" id="PS51898">
    <property type="entry name" value="TYR_RECOMBINASE"/>
    <property type="match status" value="1"/>
</dbReference>
<evidence type="ECO:0000256" key="6">
    <source>
        <dbReference type="SAM" id="MobiDB-lite"/>
    </source>
</evidence>
<dbReference type="Pfam" id="PF00589">
    <property type="entry name" value="Phage_integrase"/>
    <property type="match status" value="1"/>
</dbReference>
<dbReference type="InterPro" id="IPR011010">
    <property type="entry name" value="DNA_brk_join_enz"/>
</dbReference>
<dbReference type="InterPro" id="IPR013762">
    <property type="entry name" value="Integrase-like_cat_sf"/>
</dbReference>
<evidence type="ECO:0000259" key="8">
    <source>
        <dbReference type="PROSITE" id="PS51900"/>
    </source>
</evidence>
<feature type="domain" description="Tyr recombinase" evidence="7">
    <location>
        <begin position="168"/>
        <end position="341"/>
    </location>
</feature>
<proteinExistence type="inferred from homology"/>
<dbReference type="Proteomes" id="UP000189818">
    <property type="component" value="Unassembled WGS sequence"/>
</dbReference>
<dbReference type="InterPro" id="IPR044068">
    <property type="entry name" value="CB"/>
</dbReference>
<dbReference type="GO" id="GO:0015074">
    <property type="term" value="P:DNA integration"/>
    <property type="evidence" value="ECO:0007669"/>
    <property type="project" value="UniProtKB-KW"/>
</dbReference>
<evidence type="ECO:0000256" key="2">
    <source>
        <dbReference type="ARBA" id="ARBA00022908"/>
    </source>
</evidence>
<dbReference type="InterPro" id="IPR002104">
    <property type="entry name" value="Integrase_catalytic"/>
</dbReference>
<evidence type="ECO:0000256" key="4">
    <source>
        <dbReference type="ARBA" id="ARBA00023172"/>
    </source>
</evidence>
<keyword evidence="2" id="KW-0229">DNA integration</keyword>
<keyword evidence="4" id="KW-0233">DNA recombination</keyword>
<dbReference type="STRING" id="439228.SAMN06295920_101719"/>
<feature type="compositionally biased region" description="Polar residues" evidence="6">
    <location>
        <begin position="343"/>
        <end position="353"/>
    </location>
</feature>
<dbReference type="OrthoDB" id="5464621at2"/>